<evidence type="ECO:0000313" key="2">
    <source>
        <dbReference type="Proteomes" id="UP000010087"/>
    </source>
</evidence>
<accession>A0A0H3HLF1</accession>
<gene>
    <name evidence="1" type="ordered locus">BP1026B_I1105</name>
</gene>
<dbReference type="KEGG" id="bpz:BP1026B_I1105"/>
<dbReference type="AlphaFoldDB" id="A0A0H3HLF1"/>
<dbReference type="PATRIC" id="fig|884204.3.peg.1209"/>
<evidence type="ECO:0008006" key="3">
    <source>
        <dbReference type="Google" id="ProtNLM"/>
    </source>
</evidence>
<proteinExistence type="predicted"/>
<dbReference type="RefSeq" id="WP_004539763.1">
    <property type="nucleotide sequence ID" value="NC_017831.1"/>
</dbReference>
<reference evidence="1 2" key="1">
    <citation type="journal article" date="2012" name="PLoS ONE">
        <title>Evolution of Burkholderia pseudomallei in recurrent melioidosis.</title>
        <authorList>
            <person name="Hayden H.S."/>
            <person name="Lim R."/>
            <person name="Brittnacher M.J."/>
            <person name="Sims E.H."/>
            <person name="Ramage E.R."/>
            <person name="Fong C."/>
            <person name="Wu Z."/>
            <person name="Crist E."/>
            <person name="Chang J."/>
            <person name="Zhou Y."/>
            <person name="Radey M."/>
            <person name="Rohmer L."/>
            <person name="Haugen E."/>
            <person name="Gillett W."/>
            <person name="Wuthiekanun V."/>
            <person name="Peacock S.J."/>
            <person name="Kaul R."/>
            <person name="Miller S.I."/>
            <person name="Manoil C."/>
            <person name="Jacobs M.A."/>
        </authorList>
    </citation>
    <scope>NUCLEOTIDE SEQUENCE [LARGE SCALE GENOMIC DNA]</scope>
    <source>
        <strain evidence="1 2">1026b</strain>
    </source>
</reference>
<dbReference type="Proteomes" id="UP000010087">
    <property type="component" value="Chromosome 1"/>
</dbReference>
<sequence length="176" mass="20042">MNRLKVEIDVGAVTAVLQGLSPSAMQAAWRRTLRKTAAWIKSQTAKEVSAATRIPQKTIRRRLYFFLRSADTGKVWLGLNPIEAHRLGSVAKTRKGMRAGRTSFEGAWRQSKRQPDGPIFERVGKARLPYRVVTVNWHETGEPAFRRAAKACEERLLTILRQEVNYELQKVMGRAR</sequence>
<evidence type="ECO:0000313" key="1">
    <source>
        <dbReference type="EMBL" id="AFI65755.1"/>
    </source>
</evidence>
<organism evidence="1 2">
    <name type="scientific">Burkholderia pseudomallei (strain 1026b)</name>
    <dbReference type="NCBI Taxonomy" id="884204"/>
    <lineage>
        <taxon>Bacteria</taxon>
        <taxon>Pseudomonadati</taxon>
        <taxon>Pseudomonadota</taxon>
        <taxon>Betaproteobacteria</taxon>
        <taxon>Burkholderiales</taxon>
        <taxon>Burkholderiaceae</taxon>
        <taxon>Burkholderia</taxon>
        <taxon>pseudomallei group</taxon>
    </lineage>
</organism>
<protein>
    <recommendedName>
        <fullName evidence="3">Phage tail protein</fullName>
    </recommendedName>
</protein>
<dbReference type="EMBL" id="CP002833">
    <property type="protein sequence ID" value="AFI65755.1"/>
    <property type="molecule type" value="Genomic_DNA"/>
</dbReference>
<name>A0A0H3HLF1_BURP2</name>